<gene>
    <name evidence="1" type="ORF">SDC9_149008</name>
</gene>
<proteinExistence type="predicted"/>
<evidence type="ECO:0000313" key="1">
    <source>
        <dbReference type="EMBL" id="MPN01796.1"/>
    </source>
</evidence>
<name>A0A645EK23_9ZZZZ</name>
<accession>A0A645EK23</accession>
<dbReference type="InterPro" id="IPR046114">
    <property type="entry name" value="DUF6051"/>
</dbReference>
<sequence>MANPKGLFADTRLFMFCGGSIFRSMHGVSRSIMDRAAFEKLYNYYVYTFGMEPIAKWFRDKAFDAFFQMILPERFQTQRESFFERIGEKIRGIVLAQDVVIPYHGVQEALGIKNTEVRIELLDFPYPYSHENPFPVNLKDVSSVDRSFMNVFSQAAGFLE</sequence>
<protein>
    <submittedName>
        <fullName evidence="1">Uncharacterized protein</fullName>
    </submittedName>
</protein>
<dbReference type="AlphaFoldDB" id="A0A645EK23"/>
<organism evidence="1">
    <name type="scientific">bioreactor metagenome</name>
    <dbReference type="NCBI Taxonomy" id="1076179"/>
    <lineage>
        <taxon>unclassified sequences</taxon>
        <taxon>metagenomes</taxon>
        <taxon>ecological metagenomes</taxon>
    </lineage>
</organism>
<dbReference type="EMBL" id="VSSQ01047779">
    <property type="protein sequence ID" value="MPN01796.1"/>
    <property type="molecule type" value="Genomic_DNA"/>
</dbReference>
<reference evidence="1" key="1">
    <citation type="submission" date="2019-08" db="EMBL/GenBank/DDBJ databases">
        <authorList>
            <person name="Kucharzyk K."/>
            <person name="Murdoch R.W."/>
            <person name="Higgins S."/>
            <person name="Loffler F."/>
        </authorList>
    </citation>
    <scope>NUCLEOTIDE SEQUENCE</scope>
</reference>
<dbReference type="Pfam" id="PF19519">
    <property type="entry name" value="DUF6051"/>
    <property type="match status" value="1"/>
</dbReference>
<comment type="caution">
    <text evidence="1">The sequence shown here is derived from an EMBL/GenBank/DDBJ whole genome shotgun (WGS) entry which is preliminary data.</text>
</comment>